<gene>
    <name evidence="7" type="ordered locus">Oter_1721</name>
</gene>
<name>B1ZVR9_OPITP</name>
<keyword evidence="2 5" id="KW-0812">Transmembrane</keyword>
<dbReference type="AlphaFoldDB" id="B1ZVR9"/>
<dbReference type="RefSeq" id="WP_012374542.1">
    <property type="nucleotide sequence ID" value="NC_010571.1"/>
</dbReference>
<dbReference type="EMBL" id="CP001032">
    <property type="protein sequence ID" value="ACB75005.1"/>
    <property type="molecule type" value="Genomic_DNA"/>
</dbReference>
<dbReference type="STRING" id="452637.Oter_1721"/>
<dbReference type="GO" id="GO:0016020">
    <property type="term" value="C:membrane"/>
    <property type="evidence" value="ECO:0007669"/>
    <property type="project" value="UniProtKB-SubCell"/>
</dbReference>
<feature type="domain" description="GtrA/DPMS transmembrane" evidence="6">
    <location>
        <begin position="16"/>
        <end position="95"/>
    </location>
</feature>
<dbReference type="HOGENOM" id="CLU_1811960_0_0_0"/>
<evidence type="ECO:0000259" key="6">
    <source>
        <dbReference type="Pfam" id="PF04138"/>
    </source>
</evidence>
<keyword evidence="3 5" id="KW-1133">Transmembrane helix</keyword>
<keyword evidence="8" id="KW-1185">Reference proteome</keyword>
<keyword evidence="4 5" id="KW-0472">Membrane</keyword>
<dbReference type="GO" id="GO:0000271">
    <property type="term" value="P:polysaccharide biosynthetic process"/>
    <property type="evidence" value="ECO:0007669"/>
    <property type="project" value="InterPro"/>
</dbReference>
<accession>B1ZVR9</accession>
<reference evidence="7 8" key="1">
    <citation type="journal article" date="2011" name="J. Bacteriol.">
        <title>Genome sequence of the verrucomicrobium Opitutus terrae PB90-1, an abundant inhabitant of rice paddy soil ecosystems.</title>
        <authorList>
            <person name="van Passel M.W."/>
            <person name="Kant R."/>
            <person name="Palva A."/>
            <person name="Copeland A."/>
            <person name="Lucas S."/>
            <person name="Lapidus A."/>
            <person name="Glavina del Rio T."/>
            <person name="Pitluck S."/>
            <person name="Goltsman E."/>
            <person name="Clum A."/>
            <person name="Sun H."/>
            <person name="Schmutz J."/>
            <person name="Larimer F.W."/>
            <person name="Land M.L."/>
            <person name="Hauser L."/>
            <person name="Kyrpides N."/>
            <person name="Mikhailova N."/>
            <person name="Richardson P.P."/>
            <person name="Janssen P.H."/>
            <person name="de Vos W.M."/>
            <person name="Smidt H."/>
        </authorList>
    </citation>
    <scope>NUCLEOTIDE SEQUENCE [LARGE SCALE GENOMIC DNA]</scope>
    <source>
        <strain evidence="8">DSM 11246 / JCM 15787 / PB90-1</strain>
    </source>
</reference>
<dbReference type="Proteomes" id="UP000007013">
    <property type="component" value="Chromosome"/>
</dbReference>
<evidence type="ECO:0000256" key="2">
    <source>
        <dbReference type="ARBA" id="ARBA00022692"/>
    </source>
</evidence>
<evidence type="ECO:0000256" key="3">
    <source>
        <dbReference type="ARBA" id="ARBA00022989"/>
    </source>
</evidence>
<feature type="transmembrane region" description="Helical" evidence="5">
    <location>
        <begin position="16"/>
        <end position="34"/>
    </location>
</feature>
<feature type="transmembrane region" description="Helical" evidence="5">
    <location>
        <begin position="72"/>
        <end position="92"/>
    </location>
</feature>
<sequence>MRRIAQRVGRDRRARWFIVATVFTVFGLGLLKLLVGVLHWPYAVSTFVQSETCNLLRFFVNDRWVFGRRRPTWRRLVQYHVANALGFAVWWAGANALKAIGVHYLLASVLAMAGSFGVSWMTNFYWIWRKHHHSEDKPDPTPAPRTM</sequence>
<dbReference type="OrthoDB" id="582721at2"/>
<organism evidence="7 8">
    <name type="scientific">Opitutus terrae (strain DSM 11246 / JCM 15787 / PB90-1)</name>
    <dbReference type="NCBI Taxonomy" id="452637"/>
    <lineage>
        <taxon>Bacteria</taxon>
        <taxon>Pseudomonadati</taxon>
        <taxon>Verrucomicrobiota</taxon>
        <taxon>Opitutia</taxon>
        <taxon>Opitutales</taxon>
        <taxon>Opitutaceae</taxon>
        <taxon>Opitutus</taxon>
    </lineage>
</organism>
<evidence type="ECO:0000256" key="4">
    <source>
        <dbReference type="ARBA" id="ARBA00023136"/>
    </source>
</evidence>
<protein>
    <submittedName>
        <fullName evidence="7">GtrA family protein</fullName>
    </submittedName>
</protein>
<dbReference type="KEGG" id="ote:Oter_1721"/>
<evidence type="ECO:0000256" key="5">
    <source>
        <dbReference type="SAM" id="Phobius"/>
    </source>
</evidence>
<feature type="transmembrane region" description="Helical" evidence="5">
    <location>
        <begin position="104"/>
        <end position="128"/>
    </location>
</feature>
<comment type="subcellular location">
    <subcellularLocation>
        <location evidence="1">Membrane</location>
        <topology evidence="1">Multi-pass membrane protein</topology>
    </subcellularLocation>
</comment>
<dbReference type="Pfam" id="PF04138">
    <property type="entry name" value="GtrA_DPMS_TM"/>
    <property type="match status" value="1"/>
</dbReference>
<evidence type="ECO:0000313" key="7">
    <source>
        <dbReference type="EMBL" id="ACB75005.1"/>
    </source>
</evidence>
<dbReference type="eggNOG" id="COG2246">
    <property type="taxonomic scope" value="Bacteria"/>
</dbReference>
<evidence type="ECO:0000313" key="8">
    <source>
        <dbReference type="Proteomes" id="UP000007013"/>
    </source>
</evidence>
<dbReference type="InterPro" id="IPR007267">
    <property type="entry name" value="GtrA_DPMS_TM"/>
</dbReference>
<proteinExistence type="predicted"/>
<evidence type="ECO:0000256" key="1">
    <source>
        <dbReference type="ARBA" id="ARBA00004141"/>
    </source>
</evidence>